<dbReference type="EMBL" id="JACHVS010000002">
    <property type="protein sequence ID" value="MBB2997206.1"/>
    <property type="molecule type" value="Genomic_DNA"/>
</dbReference>
<dbReference type="RefSeq" id="WP_183512757.1">
    <property type="nucleotide sequence ID" value="NZ_BAABGK010000040.1"/>
</dbReference>
<dbReference type="CDD" id="cd00093">
    <property type="entry name" value="HTH_XRE"/>
    <property type="match status" value="1"/>
</dbReference>
<dbReference type="Pfam" id="PF01381">
    <property type="entry name" value="HTH_3"/>
    <property type="match status" value="1"/>
</dbReference>
<dbReference type="InterPro" id="IPR001387">
    <property type="entry name" value="Cro/C1-type_HTH"/>
</dbReference>
<dbReference type="InterPro" id="IPR010982">
    <property type="entry name" value="Lambda_DNA-bd_dom_sf"/>
</dbReference>
<evidence type="ECO:0000259" key="1">
    <source>
        <dbReference type="PROSITE" id="PS50943"/>
    </source>
</evidence>
<gene>
    <name evidence="2" type="ORF">E9229_003453</name>
</gene>
<dbReference type="Proteomes" id="UP000523000">
    <property type="component" value="Unassembled WGS sequence"/>
</dbReference>
<dbReference type="Gene3D" id="1.10.10.10">
    <property type="entry name" value="Winged helix-like DNA-binding domain superfamily/Winged helix DNA-binding domain"/>
    <property type="match status" value="1"/>
</dbReference>
<accession>A0A839QTA7</accession>
<sequence length="200" mass="21404">MIVITIDQRKSRSRPDYVDPLVHQLNHSWEMLRAFERTAGDELQGVMSDGEAAVRLAMDVVATGLWSIGIGVGSVVHPLPQQTRAGQGPAFEAARDAVERAKSSPGWIAVSGVTGEAERIQAELQLAAELVRRRTRPATEAGMLIDAGLTQKEAAARLGVSQQAVSARLNAALWSPTANVIRHAGLALAEVSAHFDVMEP</sequence>
<reference evidence="2 3" key="1">
    <citation type="submission" date="2020-08" db="EMBL/GenBank/DDBJ databases">
        <title>Sequencing the genomes of 1000 actinobacteria strains.</title>
        <authorList>
            <person name="Klenk H.-P."/>
        </authorList>
    </citation>
    <scope>NUCLEOTIDE SEQUENCE [LARGE SCALE GENOMIC DNA]</scope>
    <source>
        <strain evidence="2 3">DSM 22826</strain>
    </source>
</reference>
<organism evidence="2 3">
    <name type="scientific">Paeniglutamicibacter cryotolerans</name>
    <dbReference type="NCBI Taxonomy" id="670079"/>
    <lineage>
        <taxon>Bacteria</taxon>
        <taxon>Bacillati</taxon>
        <taxon>Actinomycetota</taxon>
        <taxon>Actinomycetes</taxon>
        <taxon>Micrococcales</taxon>
        <taxon>Micrococcaceae</taxon>
        <taxon>Paeniglutamicibacter</taxon>
    </lineage>
</organism>
<dbReference type="PROSITE" id="PS50943">
    <property type="entry name" value="HTH_CROC1"/>
    <property type="match status" value="1"/>
</dbReference>
<protein>
    <recommendedName>
        <fullName evidence="1">HTH cro/C1-type domain-containing protein</fullName>
    </recommendedName>
</protein>
<dbReference type="AlphaFoldDB" id="A0A839QTA7"/>
<evidence type="ECO:0000313" key="2">
    <source>
        <dbReference type="EMBL" id="MBB2997206.1"/>
    </source>
</evidence>
<name>A0A839QTA7_9MICC</name>
<comment type="caution">
    <text evidence="2">The sequence shown here is derived from an EMBL/GenBank/DDBJ whole genome shotgun (WGS) entry which is preliminary data.</text>
</comment>
<proteinExistence type="predicted"/>
<evidence type="ECO:0000313" key="3">
    <source>
        <dbReference type="Proteomes" id="UP000523000"/>
    </source>
</evidence>
<dbReference type="InterPro" id="IPR036388">
    <property type="entry name" value="WH-like_DNA-bd_sf"/>
</dbReference>
<dbReference type="SUPFAM" id="SSF47413">
    <property type="entry name" value="lambda repressor-like DNA-binding domains"/>
    <property type="match status" value="1"/>
</dbReference>
<feature type="domain" description="HTH cro/C1-type" evidence="1">
    <location>
        <begin position="147"/>
        <end position="166"/>
    </location>
</feature>
<dbReference type="GO" id="GO:0003677">
    <property type="term" value="F:DNA binding"/>
    <property type="evidence" value="ECO:0007669"/>
    <property type="project" value="InterPro"/>
</dbReference>
<keyword evidence="3" id="KW-1185">Reference proteome</keyword>